<dbReference type="SUPFAM" id="SSF53335">
    <property type="entry name" value="S-adenosyl-L-methionine-dependent methyltransferases"/>
    <property type="match status" value="1"/>
</dbReference>
<dbReference type="GO" id="GO:0032259">
    <property type="term" value="P:methylation"/>
    <property type="evidence" value="ECO:0007669"/>
    <property type="project" value="UniProtKB-KW"/>
</dbReference>
<keyword evidence="7" id="KW-0238">DNA-binding</keyword>
<evidence type="ECO:0000313" key="11">
    <source>
        <dbReference type="EMBL" id="VFJ67577.1"/>
    </source>
</evidence>
<evidence type="ECO:0000259" key="9">
    <source>
        <dbReference type="Pfam" id="PF01555"/>
    </source>
</evidence>
<dbReference type="InterPro" id="IPR029063">
    <property type="entry name" value="SAM-dependent_MTases_sf"/>
</dbReference>
<dbReference type="EMBL" id="CAADEZ010000260">
    <property type="protein sequence ID" value="VFJ60309.1"/>
    <property type="molecule type" value="Genomic_DNA"/>
</dbReference>
<dbReference type="GO" id="GO:0009307">
    <property type="term" value="P:DNA restriction-modification system"/>
    <property type="evidence" value="ECO:0007669"/>
    <property type="project" value="UniProtKB-KW"/>
</dbReference>
<dbReference type="GO" id="GO:0008170">
    <property type="term" value="F:N-methyltransferase activity"/>
    <property type="evidence" value="ECO:0007669"/>
    <property type="project" value="InterPro"/>
</dbReference>
<evidence type="ECO:0000256" key="8">
    <source>
        <dbReference type="ARBA" id="ARBA00049120"/>
    </source>
</evidence>
<evidence type="ECO:0000256" key="6">
    <source>
        <dbReference type="ARBA" id="ARBA00022747"/>
    </source>
</evidence>
<dbReference type="PROSITE" id="PS00093">
    <property type="entry name" value="N4_MTASE"/>
    <property type="match status" value="1"/>
</dbReference>
<name>A0A450T1C6_9GAMM</name>
<reference evidence="10" key="1">
    <citation type="submission" date="2019-02" db="EMBL/GenBank/DDBJ databases">
        <authorList>
            <person name="Gruber-Vodicka R. H."/>
            <person name="Seah K. B. B."/>
        </authorList>
    </citation>
    <scope>NUCLEOTIDE SEQUENCE</scope>
    <source>
        <strain evidence="10">BECK_BZ163</strain>
        <strain evidence="12">BECK_BZ164</strain>
        <strain evidence="11">BECK_BZ165</strain>
    </source>
</reference>
<evidence type="ECO:0000256" key="3">
    <source>
        <dbReference type="ARBA" id="ARBA00022603"/>
    </source>
</evidence>
<dbReference type="InterPro" id="IPR002941">
    <property type="entry name" value="DNA_methylase_N4/N6"/>
</dbReference>
<dbReference type="Gene3D" id="3.40.50.150">
    <property type="entry name" value="Vaccinia Virus protein VP39"/>
    <property type="match status" value="1"/>
</dbReference>
<keyword evidence="6" id="KW-0680">Restriction system</keyword>
<dbReference type="EC" id="2.1.1.113" evidence="2"/>
<dbReference type="GO" id="GO:0015667">
    <property type="term" value="F:site-specific DNA-methyltransferase (cytosine-N4-specific) activity"/>
    <property type="evidence" value="ECO:0007669"/>
    <property type="project" value="UniProtKB-EC"/>
</dbReference>
<comment type="catalytic activity">
    <reaction evidence="8">
        <text>a 2'-deoxycytidine in DNA + S-adenosyl-L-methionine = an N(4)-methyl-2'-deoxycytidine in DNA + S-adenosyl-L-homocysteine + H(+)</text>
        <dbReference type="Rhea" id="RHEA:16857"/>
        <dbReference type="Rhea" id="RHEA-COMP:11369"/>
        <dbReference type="Rhea" id="RHEA-COMP:13674"/>
        <dbReference type="ChEBI" id="CHEBI:15378"/>
        <dbReference type="ChEBI" id="CHEBI:57856"/>
        <dbReference type="ChEBI" id="CHEBI:59789"/>
        <dbReference type="ChEBI" id="CHEBI:85452"/>
        <dbReference type="ChEBI" id="CHEBI:137933"/>
        <dbReference type="EC" id="2.1.1.113"/>
    </reaction>
</comment>
<keyword evidence="3 10" id="KW-0489">Methyltransferase</keyword>
<sequence length="88" mass="9997">MKRTTSFSTESSIREVRILTGNCLEVLPLLEPESIQCCVTSPPYWGLRDYDRASQVGAEESPEQYVENLVSIFREVRRVLCKEGEGTL</sequence>
<evidence type="ECO:0000256" key="1">
    <source>
        <dbReference type="ARBA" id="ARBA00010203"/>
    </source>
</evidence>
<dbReference type="AlphaFoldDB" id="A0A450T1C6"/>
<evidence type="ECO:0000256" key="2">
    <source>
        <dbReference type="ARBA" id="ARBA00012185"/>
    </source>
</evidence>
<organism evidence="10">
    <name type="scientific">Candidatus Kentrum sp. FM</name>
    <dbReference type="NCBI Taxonomy" id="2126340"/>
    <lineage>
        <taxon>Bacteria</taxon>
        <taxon>Pseudomonadati</taxon>
        <taxon>Pseudomonadota</taxon>
        <taxon>Gammaproteobacteria</taxon>
        <taxon>Candidatus Kentrum</taxon>
    </lineage>
</organism>
<proteinExistence type="inferred from homology"/>
<evidence type="ECO:0000313" key="12">
    <source>
        <dbReference type="EMBL" id="VFK12216.1"/>
    </source>
</evidence>
<dbReference type="EMBL" id="CAADFA010000459">
    <property type="protein sequence ID" value="VFJ67577.1"/>
    <property type="molecule type" value="Genomic_DNA"/>
</dbReference>
<feature type="domain" description="DNA methylase N-4/N-6" evidence="9">
    <location>
        <begin position="35"/>
        <end position="84"/>
    </location>
</feature>
<accession>A0A450T1C6</accession>
<keyword evidence="4 10" id="KW-0808">Transferase</keyword>
<protein>
    <recommendedName>
        <fullName evidence="2">site-specific DNA-methyltransferase (cytosine-N(4)-specific)</fullName>
        <ecNumber evidence="2">2.1.1.113</ecNumber>
    </recommendedName>
</protein>
<keyword evidence="5" id="KW-0949">S-adenosyl-L-methionine</keyword>
<evidence type="ECO:0000256" key="4">
    <source>
        <dbReference type="ARBA" id="ARBA00022679"/>
    </source>
</evidence>
<gene>
    <name evidence="10" type="ORF">BECKFM1743A_GA0114220_102606</name>
    <name evidence="12" type="ORF">BECKFM1743B_GA0114221_102296</name>
    <name evidence="11" type="ORF">BECKFM1743C_GA0114222_104593</name>
</gene>
<evidence type="ECO:0000256" key="7">
    <source>
        <dbReference type="ARBA" id="ARBA00023125"/>
    </source>
</evidence>
<evidence type="ECO:0000256" key="5">
    <source>
        <dbReference type="ARBA" id="ARBA00022691"/>
    </source>
</evidence>
<dbReference type="InterPro" id="IPR017985">
    <property type="entry name" value="MeTrfase_CN4_CS"/>
</dbReference>
<comment type="similarity">
    <text evidence="1">Belongs to the N(4)/N(6)-methyltransferase family. N(4) subfamily.</text>
</comment>
<dbReference type="GO" id="GO:0003677">
    <property type="term" value="F:DNA binding"/>
    <property type="evidence" value="ECO:0007669"/>
    <property type="project" value="UniProtKB-KW"/>
</dbReference>
<dbReference type="Pfam" id="PF01555">
    <property type="entry name" value="N6_N4_Mtase"/>
    <property type="match status" value="1"/>
</dbReference>
<evidence type="ECO:0000313" key="10">
    <source>
        <dbReference type="EMBL" id="VFJ60309.1"/>
    </source>
</evidence>
<dbReference type="EMBL" id="CAADFL010000229">
    <property type="protein sequence ID" value="VFK12216.1"/>
    <property type="molecule type" value="Genomic_DNA"/>
</dbReference>